<dbReference type="GeneID" id="2907070"/>
<evidence type="ECO:0000256" key="5">
    <source>
        <dbReference type="PROSITE-ProRule" id="PRU01240"/>
    </source>
</evidence>
<protein>
    <submittedName>
        <fullName evidence="10">Peptidase S8/S53 domain-containing protein</fullName>
    </submittedName>
</protein>
<dbReference type="Pfam" id="PF00082">
    <property type="entry name" value="Peptidase_S8"/>
    <property type="match status" value="1"/>
</dbReference>
<sequence length="467" mass="48987">MKFTLLLAGLSLVAAAPADADASAYSNVLNIINKHQGHHAKRDLADSAKDRYLVFFKNGTSIQSINGHIQDLDSKVSPEVGAMAGTNGFAATSSNQGIQGAFDVDAFTDGKGFTGYFGSFNSSVLDSIRSSPDVASVEKDVLISLGKHAAQPVNLTELHKRDFQSTTVAQWGLSRISHLNNNVQGVNPDKPSTVRVPYNRESSKYDTTVYVVDTGTYVQHQDFGGRARWGANFVQGEPMQDLNGHGTHVSGTVAGSTVGVSGEKTSIVAVKVLNQKGQGYASTIIQGMNWVLSDYQKAGQPRSVINFSGGGASSPGLDQVFQQAVQQYGIPTVVAAGNNGQDACNESPARASKGIPGLITVGATDHLDNIAVEQDWSSAKGQCVEMFAPGVTILSLWITNDDAAATMGGTSMAAPHVSGAIAYFQSIADGVVPAAVLESWVKDASTGKVKGDLGGAANNFLWNRASF</sequence>
<dbReference type="VEuPathDB" id="FungiDB:YALI0_B22880g"/>
<feature type="active site" description="Charge relay system" evidence="5">
    <location>
        <position position="213"/>
    </location>
</feature>
<dbReference type="SUPFAM" id="SSF54897">
    <property type="entry name" value="Protease propeptides/inhibitors"/>
    <property type="match status" value="1"/>
</dbReference>
<keyword evidence="4 5" id="KW-0720">Serine protease</keyword>
<dbReference type="KEGG" id="yli:2907070"/>
<evidence type="ECO:0000313" key="11">
    <source>
        <dbReference type="Proteomes" id="UP000182444"/>
    </source>
</evidence>
<gene>
    <name evidence="10" type="ORF">B0I71DRAFT_168136</name>
    <name evidence="9" type="ORF">YALI1_B29844g</name>
</gene>
<dbReference type="Gene3D" id="3.40.50.200">
    <property type="entry name" value="Peptidase S8/S53 domain"/>
    <property type="match status" value="1"/>
</dbReference>
<dbReference type="PROSITE" id="PS00137">
    <property type="entry name" value="SUBTILASE_HIS"/>
    <property type="match status" value="1"/>
</dbReference>
<dbReference type="PANTHER" id="PTHR43806:SF11">
    <property type="entry name" value="CEREVISIN-RELATED"/>
    <property type="match status" value="1"/>
</dbReference>
<keyword evidence="2 5" id="KW-0645">Protease</keyword>
<comment type="similarity">
    <text evidence="1 5">Belongs to the peptidase S8 family.</text>
</comment>
<dbReference type="CDD" id="cd04077">
    <property type="entry name" value="Peptidases_S8_PCSK9_ProteinaseK_like"/>
    <property type="match status" value="1"/>
</dbReference>
<keyword evidence="6" id="KW-0732">Signal</keyword>
<dbReference type="Proteomes" id="UP000256601">
    <property type="component" value="Unassembled WGS sequence"/>
</dbReference>
<evidence type="ECO:0000313" key="12">
    <source>
        <dbReference type="Proteomes" id="UP000256601"/>
    </source>
</evidence>
<dbReference type="PANTHER" id="PTHR43806">
    <property type="entry name" value="PEPTIDASE S8"/>
    <property type="match status" value="1"/>
</dbReference>
<dbReference type="Proteomes" id="UP000182444">
    <property type="component" value="Chromosome 1B"/>
</dbReference>
<dbReference type="PRINTS" id="PR00723">
    <property type="entry name" value="SUBTILISIN"/>
</dbReference>
<dbReference type="FunFam" id="3.40.50.200:FF:000007">
    <property type="entry name" value="Subtilisin-like serine protease"/>
    <property type="match status" value="1"/>
</dbReference>
<dbReference type="PROSITE" id="PS00138">
    <property type="entry name" value="SUBTILASE_SER"/>
    <property type="match status" value="1"/>
</dbReference>
<dbReference type="Pfam" id="PF05922">
    <property type="entry name" value="Inhibitor_I9"/>
    <property type="match status" value="1"/>
</dbReference>
<feature type="domain" description="Inhibitor I9" evidence="8">
    <location>
        <begin position="51"/>
        <end position="143"/>
    </location>
</feature>
<evidence type="ECO:0000256" key="2">
    <source>
        <dbReference type="ARBA" id="ARBA00022670"/>
    </source>
</evidence>
<feature type="active site" description="Charge relay system" evidence="5">
    <location>
        <position position="245"/>
    </location>
</feature>
<evidence type="ECO:0000259" key="8">
    <source>
        <dbReference type="Pfam" id="PF05922"/>
    </source>
</evidence>
<feature type="signal peptide" evidence="6">
    <location>
        <begin position="1"/>
        <end position="15"/>
    </location>
</feature>
<evidence type="ECO:0000313" key="10">
    <source>
        <dbReference type="EMBL" id="RDW24353.1"/>
    </source>
</evidence>
<feature type="active site" description="Charge relay system" evidence="5">
    <location>
        <position position="411"/>
    </location>
</feature>
<reference evidence="9 11" key="1">
    <citation type="journal article" date="2016" name="PLoS ONE">
        <title>Sequence Assembly of Yarrowia lipolytica Strain W29/CLIB89 Shows Transposable Element Diversity.</title>
        <authorList>
            <person name="Magnan C."/>
            <person name="Yu J."/>
            <person name="Chang I."/>
            <person name="Jahn E."/>
            <person name="Kanomata Y."/>
            <person name="Wu J."/>
            <person name="Zeller M."/>
            <person name="Oakes M."/>
            <person name="Baldi P."/>
            <person name="Sandmeyer S."/>
        </authorList>
    </citation>
    <scope>NUCLEOTIDE SEQUENCE [LARGE SCALE GENOMIC DNA]</scope>
    <source>
        <strain evidence="9">CLIB89</strain>
        <strain evidence="11">CLIB89(W29)</strain>
    </source>
</reference>
<dbReference type="PROSITE" id="PS51892">
    <property type="entry name" value="SUBTILASE"/>
    <property type="match status" value="1"/>
</dbReference>
<dbReference type="InterPro" id="IPR036852">
    <property type="entry name" value="Peptidase_S8/S53_dom_sf"/>
</dbReference>
<dbReference type="InterPro" id="IPR000209">
    <property type="entry name" value="Peptidase_S8/S53_dom"/>
</dbReference>
<dbReference type="InterPro" id="IPR050131">
    <property type="entry name" value="Peptidase_S8_subtilisin-like"/>
</dbReference>
<evidence type="ECO:0000259" key="7">
    <source>
        <dbReference type="Pfam" id="PF00082"/>
    </source>
</evidence>
<feature type="chain" id="PRO_5036306627" evidence="6">
    <location>
        <begin position="16"/>
        <end position="467"/>
    </location>
</feature>
<dbReference type="OMA" id="INGHIQD"/>
<dbReference type="eggNOG" id="KOG1153">
    <property type="taxonomic scope" value="Eukaryota"/>
</dbReference>
<evidence type="ECO:0000256" key="1">
    <source>
        <dbReference type="ARBA" id="ARBA00011073"/>
    </source>
</evidence>
<dbReference type="AlphaFoldDB" id="A0A1D8N8Y5"/>
<dbReference type="InterPro" id="IPR010259">
    <property type="entry name" value="S8pro/Inhibitor_I9"/>
</dbReference>
<evidence type="ECO:0000256" key="3">
    <source>
        <dbReference type="ARBA" id="ARBA00022801"/>
    </source>
</evidence>
<dbReference type="InterPro" id="IPR023828">
    <property type="entry name" value="Peptidase_S8_Ser-AS"/>
</dbReference>
<evidence type="ECO:0000256" key="4">
    <source>
        <dbReference type="ARBA" id="ARBA00022825"/>
    </source>
</evidence>
<proteinExistence type="inferred from homology"/>
<organism evidence="9 11">
    <name type="scientific">Yarrowia lipolytica</name>
    <name type="common">Candida lipolytica</name>
    <dbReference type="NCBI Taxonomy" id="4952"/>
    <lineage>
        <taxon>Eukaryota</taxon>
        <taxon>Fungi</taxon>
        <taxon>Dikarya</taxon>
        <taxon>Ascomycota</taxon>
        <taxon>Saccharomycotina</taxon>
        <taxon>Dipodascomycetes</taxon>
        <taxon>Dipodascales</taxon>
        <taxon>Dipodascales incertae sedis</taxon>
        <taxon>Yarrowia</taxon>
    </lineage>
</organism>
<reference evidence="10 12" key="2">
    <citation type="submission" date="2018-07" db="EMBL/GenBank/DDBJ databases">
        <title>Draft Genome Assemblies for Five Robust Yarrowia lipolytica Strains Exhibiting High Lipid Production and Pentose Sugar Utilization and Sugar Alcohol Secretion from Undetoxified Lignocellulosic Biomass Hydrolysates.</title>
        <authorList>
            <consortium name="DOE Joint Genome Institute"/>
            <person name="Walker C."/>
            <person name="Ryu S."/>
            <person name="Na H."/>
            <person name="Zane M."/>
            <person name="LaButti K."/>
            <person name="Lipzen A."/>
            <person name="Haridas S."/>
            <person name="Barry K."/>
            <person name="Grigoriev I.V."/>
            <person name="Quarterman J."/>
            <person name="Slininger P."/>
            <person name="Dien B."/>
            <person name="Trinh C.T."/>
        </authorList>
    </citation>
    <scope>NUCLEOTIDE SEQUENCE [LARGE SCALE GENOMIC DNA]</scope>
    <source>
        <strain evidence="10 12">YB392</strain>
    </source>
</reference>
<dbReference type="GO" id="GO:0006508">
    <property type="term" value="P:proteolysis"/>
    <property type="evidence" value="ECO:0007669"/>
    <property type="project" value="UniProtKB-KW"/>
</dbReference>
<name>A0A1D8N8Y5_YARLL</name>
<dbReference type="VEuPathDB" id="FungiDB:YALI1_B29844g"/>
<accession>A0A1D8N8Y5</accession>
<evidence type="ECO:0000313" key="9">
    <source>
        <dbReference type="EMBL" id="AOW02095.1"/>
    </source>
</evidence>
<dbReference type="InterPro" id="IPR034193">
    <property type="entry name" value="PCSK9_ProteinaseK-like"/>
</dbReference>
<feature type="domain" description="Peptidase S8/S53" evidence="7">
    <location>
        <begin position="207"/>
        <end position="436"/>
    </location>
</feature>
<evidence type="ECO:0000256" key="6">
    <source>
        <dbReference type="SAM" id="SignalP"/>
    </source>
</evidence>
<dbReference type="EMBL" id="KZ859038">
    <property type="protein sequence ID" value="RDW24353.1"/>
    <property type="molecule type" value="Genomic_DNA"/>
</dbReference>
<dbReference type="GO" id="GO:0004252">
    <property type="term" value="F:serine-type endopeptidase activity"/>
    <property type="evidence" value="ECO:0007669"/>
    <property type="project" value="UniProtKB-UniRule"/>
</dbReference>
<dbReference type="SUPFAM" id="SSF52743">
    <property type="entry name" value="Subtilisin-like"/>
    <property type="match status" value="1"/>
</dbReference>
<dbReference type="InterPro" id="IPR022398">
    <property type="entry name" value="Peptidase_S8_His-AS"/>
</dbReference>
<dbReference type="RefSeq" id="XP_501241.1">
    <property type="nucleotide sequence ID" value="XM_501241.1"/>
</dbReference>
<keyword evidence="3 5" id="KW-0378">Hydrolase</keyword>
<dbReference type="EMBL" id="CP017554">
    <property type="protein sequence ID" value="AOW02095.1"/>
    <property type="molecule type" value="Genomic_DNA"/>
</dbReference>
<dbReference type="OrthoDB" id="4086417at2759"/>
<dbReference type="InterPro" id="IPR015500">
    <property type="entry name" value="Peptidase_S8_subtilisin-rel"/>
</dbReference>